<feature type="transmembrane region" description="Helical" evidence="2">
    <location>
        <begin position="477"/>
        <end position="495"/>
    </location>
</feature>
<evidence type="ECO:0000256" key="1">
    <source>
        <dbReference type="SAM" id="MobiDB-lite"/>
    </source>
</evidence>
<dbReference type="EnsemblMetazoa" id="PPA19363.1">
    <property type="protein sequence ID" value="PPA19363.1"/>
    <property type="gene ID" value="WBGene00108917"/>
</dbReference>
<evidence type="ECO:0000313" key="3">
    <source>
        <dbReference type="EnsemblMetazoa" id="PPA19363.1"/>
    </source>
</evidence>
<feature type="transmembrane region" description="Helical" evidence="2">
    <location>
        <begin position="350"/>
        <end position="370"/>
    </location>
</feature>
<keyword evidence="2" id="KW-0812">Transmembrane</keyword>
<feature type="region of interest" description="Disordered" evidence="1">
    <location>
        <begin position="668"/>
        <end position="691"/>
    </location>
</feature>
<dbReference type="Proteomes" id="UP000005239">
    <property type="component" value="Unassembled WGS sequence"/>
</dbReference>
<proteinExistence type="predicted"/>
<gene>
    <name evidence="3" type="primary">WBGene00108917</name>
</gene>
<keyword evidence="4" id="KW-1185">Reference proteome</keyword>
<name>A0A2A6B5Y2_PRIPA</name>
<feature type="transmembrane region" description="Helical" evidence="2">
    <location>
        <begin position="321"/>
        <end position="344"/>
    </location>
</feature>
<feature type="compositionally biased region" description="Basic and acidic residues" evidence="1">
    <location>
        <begin position="62"/>
        <end position="78"/>
    </location>
</feature>
<feature type="transmembrane region" description="Helical" evidence="2">
    <location>
        <begin position="238"/>
        <end position="254"/>
    </location>
</feature>
<sequence length="711" mass="79664">MAQSGAADAGTPVSRTGETPLSPGRTPVAGTPVSRTGEASPPGRTPLAATPLAASALSPSSTKKEDVGGGESGTDKETAVGAAGATSPPPTAVDTVNVEVEGSREGPPEPVPNVVSPLDSQKGSIDVDRKLTTAIMPLDFLKFNEFGEPTKEQERVSYQNMLVRYADWPFVRWQMLWYFMLNTFAQIYRGHNVTIRMLTDVEMIKDGRHMHCCCDKPQSLSDLMDYRNQIRLTEPMRFLLYTALASLGALAPFWERFIGRRKVMLMLMIACLPASVTLMFVKDSQNILSQLSHLVLDLCGMFGVIVSISSTIEMFPYETRYLSIINCFVGASTTSAAAAIHFRIGYSSSALGISCFIGCILGAIITRFILKDSICHLNIRNEVEVIEKVFQEREQQLHQQKPEGSSHFHGAVARKVFEDLVYLDQDELKFSEFFKRLWRSFAMIEIVLTIFQAMSAGLHEFESEHFIDERFKDPFKLFIDSILSFVFCTFLMFFLRKAHRNRAICILFSGLLLNSALRHALVGYNQQNKCASIQVVKDQYNIMSMILSISASGLCNAVTLMIALHFLETTPSILRSTCALLIFMPLKIVKDQASKRFTDHVAKDLDNLAPMYIYHLLIIVFTMLRTNSRLPFSLYLFDLMPTTEHEREGNCASHEKIRPIMEATAQPLHMSGESEKADDKNQITVTEKREKCSEKKGKINFRRILKSNNQG</sequence>
<feature type="transmembrane region" description="Helical" evidence="2">
    <location>
        <begin position="287"/>
        <end position="309"/>
    </location>
</feature>
<dbReference type="SUPFAM" id="SSF103473">
    <property type="entry name" value="MFS general substrate transporter"/>
    <property type="match status" value="1"/>
</dbReference>
<keyword evidence="2" id="KW-1133">Transmembrane helix</keyword>
<reference evidence="3" key="2">
    <citation type="submission" date="2022-06" db="UniProtKB">
        <authorList>
            <consortium name="EnsemblMetazoa"/>
        </authorList>
    </citation>
    <scope>IDENTIFICATION</scope>
    <source>
        <strain evidence="3">PS312</strain>
    </source>
</reference>
<feature type="compositionally biased region" description="Low complexity" evidence="1">
    <location>
        <begin position="45"/>
        <end position="61"/>
    </location>
</feature>
<feature type="region of interest" description="Disordered" evidence="1">
    <location>
        <begin position="1"/>
        <end position="120"/>
    </location>
</feature>
<keyword evidence="2" id="KW-0472">Membrane</keyword>
<feature type="transmembrane region" description="Helical" evidence="2">
    <location>
        <begin position="573"/>
        <end position="589"/>
    </location>
</feature>
<dbReference type="AlphaFoldDB" id="A0A2A6B5Y2"/>
<feature type="transmembrane region" description="Helical" evidence="2">
    <location>
        <begin position="437"/>
        <end position="457"/>
    </location>
</feature>
<feature type="transmembrane region" description="Helical" evidence="2">
    <location>
        <begin position="502"/>
        <end position="522"/>
    </location>
</feature>
<evidence type="ECO:0000256" key="2">
    <source>
        <dbReference type="SAM" id="Phobius"/>
    </source>
</evidence>
<feature type="compositionally biased region" description="Basic and acidic residues" evidence="1">
    <location>
        <begin position="672"/>
        <end position="691"/>
    </location>
</feature>
<evidence type="ECO:0000313" key="4">
    <source>
        <dbReference type="Proteomes" id="UP000005239"/>
    </source>
</evidence>
<accession>A0A8R1YGW5</accession>
<accession>A0A2A6B5Y2</accession>
<feature type="transmembrane region" description="Helical" evidence="2">
    <location>
        <begin position="609"/>
        <end position="626"/>
    </location>
</feature>
<feature type="transmembrane region" description="Helical" evidence="2">
    <location>
        <begin position="263"/>
        <end position="281"/>
    </location>
</feature>
<protein>
    <submittedName>
        <fullName evidence="3">Uncharacterized protein</fullName>
    </submittedName>
</protein>
<feature type="transmembrane region" description="Helical" evidence="2">
    <location>
        <begin position="542"/>
        <end position="566"/>
    </location>
</feature>
<reference evidence="4" key="1">
    <citation type="journal article" date="2008" name="Nat. Genet.">
        <title>The Pristionchus pacificus genome provides a unique perspective on nematode lifestyle and parasitism.</title>
        <authorList>
            <person name="Dieterich C."/>
            <person name="Clifton S.W."/>
            <person name="Schuster L.N."/>
            <person name="Chinwalla A."/>
            <person name="Delehaunty K."/>
            <person name="Dinkelacker I."/>
            <person name="Fulton L."/>
            <person name="Fulton R."/>
            <person name="Godfrey J."/>
            <person name="Minx P."/>
            <person name="Mitreva M."/>
            <person name="Roeseler W."/>
            <person name="Tian H."/>
            <person name="Witte H."/>
            <person name="Yang S.P."/>
            <person name="Wilson R.K."/>
            <person name="Sommer R.J."/>
        </authorList>
    </citation>
    <scope>NUCLEOTIDE SEQUENCE [LARGE SCALE GENOMIC DNA]</scope>
    <source>
        <strain evidence="4">PS312</strain>
    </source>
</reference>
<dbReference type="InterPro" id="IPR036259">
    <property type="entry name" value="MFS_trans_sf"/>
</dbReference>
<organism evidence="3 4">
    <name type="scientific">Pristionchus pacificus</name>
    <name type="common">Parasitic nematode worm</name>
    <dbReference type="NCBI Taxonomy" id="54126"/>
    <lineage>
        <taxon>Eukaryota</taxon>
        <taxon>Metazoa</taxon>
        <taxon>Ecdysozoa</taxon>
        <taxon>Nematoda</taxon>
        <taxon>Chromadorea</taxon>
        <taxon>Rhabditida</taxon>
        <taxon>Rhabditina</taxon>
        <taxon>Diplogasteromorpha</taxon>
        <taxon>Diplogasteroidea</taxon>
        <taxon>Neodiplogasteridae</taxon>
        <taxon>Pristionchus</taxon>
    </lineage>
</organism>